<dbReference type="Proteomes" id="UP000266723">
    <property type="component" value="Unassembled WGS sequence"/>
</dbReference>
<evidence type="ECO:0000256" key="1">
    <source>
        <dbReference type="SAM" id="MobiDB-lite"/>
    </source>
</evidence>
<comment type="caution">
    <text evidence="2">The sequence shown here is derived from an EMBL/GenBank/DDBJ whole genome shotgun (WGS) entry which is preliminary data.</text>
</comment>
<evidence type="ECO:0000313" key="2">
    <source>
        <dbReference type="EMBL" id="KAF3531572.1"/>
    </source>
</evidence>
<accession>A0ABQ7BGX9</accession>
<sequence length="244" mass="27555">MKRGFLGPSKKEPAGLCTIRKSTREVPIDTLQAAAINNVHHQSIDTRKTTAIDRANQPSKNTVHPATVHLDTVRHEDPAHLERTIRKDQRSTSFDAAPFTSTDSHTQPSTDTRPSSSTDLHRSTSIDTTPRTSIDHQSQNMVAIVILRQDQNGNLYDQDGHQQVKNLTLREIPPPKPLANPPEPTTNPSDTTPEPMKVDEATKGRRLRKRKEKIPKNFKREANEKEMDGFTKRVLRIPMEKPFD</sequence>
<reference evidence="2 3" key="1">
    <citation type="journal article" date="2020" name="BMC Genomics">
        <title>Intraspecific diversification of the crop wild relative Brassica cretica Lam. using demographic model selection.</title>
        <authorList>
            <person name="Kioukis A."/>
            <person name="Michalopoulou V.A."/>
            <person name="Briers L."/>
            <person name="Pirintsos S."/>
            <person name="Studholme D.J."/>
            <person name="Pavlidis P."/>
            <person name="Sarris P.F."/>
        </authorList>
    </citation>
    <scope>NUCLEOTIDE SEQUENCE [LARGE SCALE GENOMIC DNA]</scope>
    <source>
        <strain evidence="3">cv. PFS-1207/04</strain>
    </source>
</reference>
<feature type="compositionally biased region" description="Pro residues" evidence="1">
    <location>
        <begin position="172"/>
        <end position="185"/>
    </location>
</feature>
<gene>
    <name evidence="2" type="ORF">DY000_02040346</name>
</gene>
<evidence type="ECO:0008006" key="4">
    <source>
        <dbReference type="Google" id="ProtNLM"/>
    </source>
</evidence>
<protein>
    <recommendedName>
        <fullName evidence="4">Shugoshin C-terminal domain-containing protein</fullName>
    </recommendedName>
</protein>
<feature type="region of interest" description="Disordered" evidence="1">
    <location>
        <begin position="171"/>
        <end position="225"/>
    </location>
</feature>
<feature type="region of interest" description="Disordered" evidence="1">
    <location>
        <begin position="47"/>
        <end position="136"/>
    </location>
</feature>
<dbReference type="EMBL" id="QGKV02001507">
    <property type="protein sequence ID" value="KAF3531572.1"/>
    <property type="molecule type" value="Genomic_DNA"/>
</dbReference>
<feature type="compositionally biased region" description="Polar residues" evidence="1">
    <location>
        <begin position="91"/>
        <end position="105"/>
    </location>
</feature>
<organism evidence="2 3">
    <name type="scientific">Brassica cretica</name>
    <name type="common">Mustard</name>
    <dbReference type="NCBI Taxonomy" id="69181"/>
    <lineage>
        <taxon>Eukaryota</taxon>
        <taxon>Viridiplantae</taxon>
        <taxon>Streptophyta</taxon>
        <taxon>Embryophyta</taxon>
        <taxon>Tracheophyta</taxon>
        <taxon>Spermatophyta</taxon>
        <taxon>Magnoliopsida</taxon>
        <taxon>eudicotyledons</taxon>
        <taxon>Gunneridae</taxon>
        <taxon>Pentapetalae</taxon>
        <taxon>rosids</taxon>
        <taxon>malvids</taxon>
        <taxon>Brassicales</taxon>
        <taxon>Brassicaceae</taxon>
        <taxon>Brassiceae</taxon>
        <taxon>Brassica</taxon>
    </lineage>
</organism>
<name>A0ABQ7BGX9_BRACR</name>
<proteinExistence type="predicted"/>
<evidence type="ECO:0000313" key="3">
    <source>
        <dbReference type="Proteomes" id="UP000266723"/>
    </source>
</evidence>
<feature type="compositionally biased region" description="Low complexity" evidence="1">
    <location>
        <begin position="106"/>
        <end position="118"/>
    </location>
</feature>
<feature type="compositionally biased region" description="Polar residues" evidence="1">
    <location>
        <begin position="125"/>
        <end position="136"/>
    </location>
</feature>
<feature type="compositionally biased region" description="Basic and acidic residues" evidence="1">
    <location>
        <begin position="71"/>
        <end position="90"/>
    </location>
</feature>
<keyword evidence="3" id="KW-1185">Reference proteome</keyword>
<feature type="compositionally biased region" description="Basic and acidic residues" evidence="1">
    <location>
        <begin position="214"/>
        <end position="225"/>
    </location>
</feature>
<feature type="compositionally biased region" description="Basic residues" evidence="1">
    <location>
        <begin position="204"/>
        <end position="213"/>
    </location>
</feature>